<evidence type="ECO:0000313" key="6">
    <source>
        <dbReference type="Proteomes" id="UP000193083"/>
    </source>
</evidence>
<dbReference type="Pfam" id="PF01593">
    <property type="entry name" value="Amino_oxidase"/>
    <property type="match status" value="1"/>
</dbReference>
<feature type="binding site" evidence="3">
    <location>
        <begin position="33"/>
        <end position="34"/>
    </location>
    <ligand>
        <name>FAD</name>
        <dbReference type="ChEBI" id="CHEBI:57692"/>
    </ligand>
</feature>
<evidence type="ECO:0000256" key="1">
    <source>
        <dbReference type="ARBA" id="ARBA00001974"/>
    </source>
</evidence>
<dbReference type="PANTHER" id="PTHR42923:SF46">
    <property type="entry name" value="AMINE OXIDASE"/>
    <property type="match status" value="1"/>
</dbReference>
<evidence type="ECO:0000259" key="4">
    <source>
        <dbReference type="Pfam" id="PF01593"/>
    </source>
</evidence>
<dbReference type="InterPro" id="IPR002937">
    <property type="entry name" value="Amino_oxidase"/>
</dbReference>
<dbReference type="PANTHER" id="PTHR42923">
    <property type="entry name" value="PROTOPORPHYRINOGEN OXIDASE"/>
    <property type="match status" value="1"/>
</dbReference>
<gene>
    <name evidence="5" type="ORF">SAMN02982922_4925</name>
</gene>
<reference evidence="5 6" key="1">
    <citation type="submission" date="2017-04" db="EMBL/GenBank/DDBJ databases">
        <authorList>
            <person name="Afonso C.L."/>
            <person name="Miller P.J."/>
            <person name="Scott M.A."/>
            <person name="Spackman E."/>
            <person name="Goraichik I."/>
            <person name="Dimitrov K.M."/>
            <person name="Suarez D.L."/>
            <person name="Swayne D.E."/>
        </authorList>
    </citation>
    <scope>NUCLEOTIDE SEQUENCE [LARGE SCALE GENOMIC DNA]</scope>
    <source>
        <strain evidence="5 6">B5P</strain>
    </source>
</reference>
<dbReference type="GO" id="GO:0016491">
    <property type="term" value="F:oxidoreductase activity"/>
    <property type="evidence" value="ECO:0007669"/>
    <property type="project" value="UniProtKB-KW"/>
</dbReference>
<dbReference type="InterPro" id="IPR036188">
    <property type="entry name" value="FAD/NAD-bd_sf"/>
</dbReference>
<accession>A0A1X7PRH5</accession>
<dbReference type="EMBL" id="FXBL01000004">
    <property type="protein sequence ID" value="SMH53761.1"/>
    <property type="molecule type" value="Genomic_DNA"/>
</dbReference>
<feature type="binding site" evidence="3">
    <location>
        <position position="14"/>
    </location>
    <ligand>
        <name>FAD</name>
        <dbReference type="ChEBI" id="CHEBI:57692"/>
    </ligand>
</feature>
<feature type="binding site" evidence="3">
    <location>
        <position position="226"/>
    </location>
    <ligand>
        <name>FAD</name>
        <dbReference type="ChEBI" id="CHEBI:57692"/>
    </ligand>
</feature>
<dbReference type="PRINTS" id="PR00757">
    <property type="entry name" value="AMINEOXDASEF"/>
</dbReference>
<keyword evidence="6" id="KW-1185">Reference proteome</keyword>
<proteinExistence type="predicted"/>
<feature type="domain" description="Amine oxidase" evidence="4">
    <location>
        <begin position="13"/>
        <end position="434"/>
    </location>
</feature>
<dbReference type="RefSeq" id="WP_085466569.1">
    <property type="nucleotide sequence ID" value="NZ_FXBL01000004.1"/>
</dbReference>
<organism evidence="5 6">
    <name type="scientific">Mesorhizobium australicum</name>
    <dbReference type="NCBI Taxonomy" id="536018"/>
    <lineage>
        <taxon>Bacteria</taxon>
        <taxon>Pseudomonadati</taxon>
        <taxon>Pseudomonadota</taxon>
        <taxon>Alphaproteobacteria</taxon>
        <taxon>Hyphomicrobiales</taxon>
        <taxon>Phyllobacteriaceae</taxon>
        <taxon>Mesorhizobium</taxon>
    </lineage>
</organism>
<dbReference type="Gene3D" id="3.50.50.60">
    <property type="entry name" value="FAD/NAD(P)-binding domain"/>
    <property type="match status" value="1"/>
</dbReference>
<dbReference type="InterPro" id="IPR050464">
    <property type="entry name" value="Zeta_carotene_desat/Oxidored"/>
</dbReference>
<dbReference type="AlphaFoldDB" id="A0A1X7PRH5"/>
<keyword evidence="2" id="KW-0560">Oxidoreductase</keyword>
<sequence length="439" mass="47479">MSARTIVVIGAGISGLVAARRLVQAGHSVRVLEAAETVGGRVGDREVRGIRFNAGARLLYAFSRPFNALLKEIGLASALIPVRGLSAECRDVDGKWTVELMPGVKSLFTPGLSVMERLRFLPFGLKMLAARNRTDPDDAASALAADGVTLADHIRDALGPRVLERMIEPVFRGTRSWNAEDISAAFFASVTPHLVGRDTVHVLAGGMGKLPEALAAGVDLALGTRVVSVETRENGPCLIHAERQGEAVTYEADLVVCATEGSLAAALFPGLSAEDRSFFSGVRYNALGIVHYRLNRQLAPAMSFFTRAASGPIATWQQVPGNEATGQVPQLYAQLSPEAVEQALERGMTDRLDELVGERVRSLYPTLDRDCVDVHNQWIARKLPVFYPGYARAVADFRNRQSVARRRVYFCGDYLAQSLITGAAASGERAASDIARHWK</sequence>
<evidence type="ECO:0000256" key="3">
    <source>
        <dbReference type="PIRSR" id="PIRSR601613-1"/>
    </source>
</evidence>
<name>A0A1X7PRH5_9HYPH</name>
<comment type="cofactor">
    <cofactor evidence="1">
        <name>FAD</name>
        <dbReference type="ChEBI" id="CHEBI:57692"/>
    </cofactor>
</comment>
<protein>
    <submittedName>
        <fullName evidence="5">Oxygen-dependent protoporphyrinogen oxidase</fullName>
    </submittedName>
</protein>
<evidence type="ECO:0000313" key="5">
    <source>
        <dbReference type="EMBL" id="SMH53761.1"/>
    </source>
</evidence>
<evidence type="ECO:0000256" key="2">
    <source>
        <dbReference type="ARBA" id="ARBA00023002"/>
    </source>
</evidence>
<dbReference type="SUPFAM" id="SSF51905">
    <property type="entry name" value="FAD/NAD(P)-binding domain"/>
    <property type="match status" value="1"/>
</dbReference>
<dbReference type="OrthoDB" id="9774675at2"/>
<dbReference type="InterPro" id="IPR001613">
    <property type="entry name" value="Flavin_amine_oxidase"/>
</dbReference>
<dbReference type="Proteomes" id="UP000193083">
    <property type="component" value="Unassembled WGS sequence"/>
</dbReference>